<dbReference type="RefSeq" id="WP_122182214.1">
    <property type="nucleotide sequence ID" value="NZ_RFFJ01000007.1"/>
</dbReference>
<name>A0A3M2M7S6_9ACTN</name>
<dbReference type="GO" id="GO:0003677">
    <property type="term" value="F:DNA binding"/>
    <property type="evidence" value="ECO:0007669"/>
    <property type="project" value="UniProtKB-KW"/>
</dbReference>
<comment type="caution">
    <text evidence="1">The sequence shown here is derived from an EMBL/GenBank/DDBJ whole genome shotgun (WGS) entry which is preliminary data.</text>
</comment>
<gene>
    <name evidence="1" type="ORF">EBN88_03070</name>
</gene>
<organism evidence="1 2">
    <name type="scientific">Streptomyces triticirhizae</name>
    <dbReference type="NCBI Taxonomy" id="2483353"/>
    <lineage>
        <taxon>Bacteria</taxon>
        <taxon>Bacillati</taxon>
        <taxon>Actinomycetota</taxon>
        <taxon>Actinomycetes</taxon>
        <taxon>Kitasatosporales</taxon>
        <taxon>Streptomycetaceae</taxon>
        <taxon>Streptomyces</taxon>
    </lineage>
</organism>
<keyword evidence="2" id="KW-1185">Reference proteome</keyword>
<dbReference type="SUPFAM" id="SSF88723">
    <property type="entry name" value="PIN domain-like"/>
    <property type="match status" value="1"/>
</dbReference>
<evidence type="ECO:0000313" key="2">
    <source>
        <dbReference type="Proteomes" id="UP000278673"/>
    </source>
</evidence>
<dbReference type="Gene3D" id="3.40.50.1010">
    <property type="entry name" value="5'-nuclease"/>
    <property type="match status" value="1"/>
</dbReference>
<keyword evidence="1" id="KW-0238">DNA-binding</keyword>
<dbReference type="Proteomes" id="UP000278673">
    <property type="component" value="Unassembled WGS sequence"/>
</dbReference>
<accession>A0A3M2M7S6</accession>
<sequence length="137" mass="14667">MTRPRPTMGGTLALDCEGLAKAVQHDRTVNAWLALARRHDLRVITSAATLVEVAHPRVNHAALAWTLSRLIVEPVTEPIARRATTLLSRAGLHGHKHAIDAMFAATVLATSGRATVLTSDPDDLLALCGDQVTVIKV</sequence>
<dbReference type="EMBL" id="RFFJ01000007">
    <property type="protein sequence ID" value="RMI45582.1"/>
    <property type="molecule type" value="Genomic_DNA"/>
</dbReference>
<protein>
    <submittedName>
        <fullName evidence="1">DNA-binding protein</fullName>
    </submittedName>
</protein>
<proteinExistence type="predicted"/>
<dbReference type="AlphaFoldDB" id="A0A3M2M7S6"/>
<evidence type="ECO:0000313" key="1">
    <source>
        <dbReference type="EMBL" id="RMI45582.1"/>
    </source>
</evidence>
<reference evidence="1 2" key="1">
    <citation type="submission" date="2018-10" db="EMBL/GenBank/DDBJ databases">
        <title>Isolation, diversity and antifungal activity of actinobacteria from wheat.</title>
        <authorList>
            <person name="Han C."/>
        </authorList>
    </citation>
    <scope>NUCLEOTIDE SEQUENCE [LARGE SCALE GENOMIC DNA]</scope>
    <source>
        <strain evidence="1 2">NEAU-YY642</strain>
    </source>
</reference>
<dbReference type="InterPro" id="IPR029060">
    <property type="entry name" value="PIN-like_dom_sf"/>
</dbReference>